<feature type="non-terminal residue" evidence="1">
    <location>
        <position position="1"/>
    </location>
</feature>
<evidence type="ECO:0000313" key="1">
    <source>
        <dbReference type="EMBL" id="KAG0436045.1"/>
    </source>
</evidence>
<keyword evidence="2" id="KW-1185">Reference proteome</keyword>
<protein>
    <submittedName>
        <fullName evidence="1">Uncharacterized protein</fullName>
    </submittedName>
</protein>
<name>A0AC60QM78_IXOPE</name>
<evidence type="ECO:0000313" key="2">
    <source>
        <dbReference type="Proteomes" id="UP000805193"/>
    </source>
</evidence>
<reference evidence="1 2" key="1">
    <citation type="journal article" date="2020" name="Cell">
        <title>Large-Scale Comparative Analyses of Tick Genomes Elucidate Their Genetic Diversity and Vector Capacities.</title>
        <authorList>
            <consortium name="Tick Genome and Microbiome Consortium (TIGMIC)"/>
            <person name="Jia N."/>
            <person name="Wang J."/>
            <person name="Shi W."/>
            <person name="Du L."/>
            <person name="Sun Y."/>
            <person name="Zhan W."/>
            <person name="Jiang J.F."/>
            <person name="Wang Q."/>
            <person name="Zhang B."/>
            <person name="Ji P."/>
            <person name="Bell-Sakyi L."/>
            <person name="Cui X.M."/>
            <person name="Yuan T.T."/>
            <person name="Jiang B.G."/>
            <person name="Yang W.F."/>
            <person name="Lam T.T."/>
            <person name="Chang Q.C."/>
            <person name="Ding S.J."/>
            <person name="Wang X.J."/>
            <person name="Zhu J.G."/>
            <person name="Ruan X.D."/>
            <person name="Zhao L."/>
            <person name="Wei J.T."/>
            <person name="Ye R.Z."/>
            <person name="Que T.C."/>
            <person name="Du C.H."/>
            <person name="Zhou Y.H."/>
            <person name="Cheng J.X."/>
            <person name="Dai P.F."/>
            <person name="Guo W.B."/>
            <person name="Han X.H."/>
            <person name="Huang E.J."/>
            <person name="Li L.F."/>
            <person name="Wei W."/>
            <person name="Gao Y.C."/>
            <person name="Liu J.Z."/>
            <person name="Shao H.Z."/>
            <person name="Wang X."/>
            <person name="Wang C.C."/>
            <person name="Yang T.C."/>
            <person name="Huo Q.B."/>
            <person name="Li W."/>
            <person name="Chen H.Y."/>
            <person name="Chen S.E."/>
            <person name="Zhou L.G."/>
            <person name="Ni X.B."/>
            <person name="Tian J.H."/>
            <person name="Sheng Y."/>
            <person name="Liu T."/>
            <person name="Pan Y.S."/>
            <person name="Xia L.Y."/>
            <person name="Li J."/>
            <person name="Zhao F."/>
            <person name="Cao W.C."/>
        </authorList>
    </citation>
    <scope>NUCLEOTIDE SEQUENCE [LARGE SCALE GENOMIC DNA]</scope>
    <source>
        <strain evidence="1">Iper-2018</strain>
    </source>
</reference>
<organism evidence="1 2">
    <name type="scientific">Ixodes persulcatus</name>
    <name type="common">Taiga tick</name>
    <dbReference type="NCBI Taxonomy" id="34615"/>
    <lineage>
        <taxon>Eukaryota</taxon>
        <taxon>Metazoa</taxon>
        <taxon>Ecdysozoa</taxon>
        <taxon>Arthropoda</taxon>
        <taxon>Chelicerata</taxon>
        <taxon>Arachnida</taxon>
        <taxon>Acari</taxon>
        <taxon>Parasitiformes</taxon>
        <taxon>Ixodida</taxon>
        <taxon>Ixodoidea</taxon>
        <taxon>Ixodidae</taxon>
        <taxon>Ixodinae</taxon>
        <taxon>Ixodes</taxon>
    </lineage>
</organism>
<accession>A0AC60QM78</accession>
<dbReference type="Proteomes" id="UP000805193">
    <property type="component" value="Unassembled WGS sequence"/>
</dbReference>
<proteinExistence type="predicted"/>
<dbReference type="EMBL" id="JABSTQ010007234">
    <property type="protein sequence ID" value="KAG0436045.1"/>
    <property type="molecule type" value="Genomic_DNA"/>
</dbReference>
<gene>
    <name evidence="1" type="ORF">HPB47_018176</name>
</gene>
<comment type="caution">
    <text evidence="1">The sequence shown here is derived from an EMBL/GenBank/DDBJ whole genome shotgun (WGS) entry which is preliminary data.</text>
</comment>
<sequence length="51" mass="5654">GYLEKESVHCIGTVRINRVTGVSMPFDKAMKQKGRESFEKKVAALDGIQLS</sequence>